<evidence type="ECO:0000313" key="3">
    <source>
        <dbReference type="Proteomes" id="UP000276215"/>
    </source>
</evidence>
<keyword evidence="3" id="KW-1185">Reference proteome</keyword>
<evidence type="ECO:0000313" key="2">
    <source>
        <dbReference type="EMBL" id="RPA89542.1"/>
    </source>
</evidence>
<accession>A0A3N4ITM9</accession>
<evidence type="ECO:0000256" key="1">
    <source>
        <dbReference type="SAM" id="MobiDB-lite"/>
    </source>
</evidence>
<organism evidence="2 3">
    <name type="scientific">Choiromyces venosus 120613-1</name>
    <dbReference type="NCBI Taxonomy" id="1336337"/>
    <lineage>
        <taxon>Eukaryota</taxon>
        <taxon>Fungi</taxon>
        <taxon>Dikarya</taxon>
        <taxon>Ascomycota</taxon>
        <taxon>Pezizomycotina</taxon>
        <taxon>Pezizomycetes</taxon>
        <taxon>Pezizales</taxon>
        <taxon>Tuberaceae</taxon>
        <taxon>Choiromyces</taxon>
    </lineage>
</organism>
<dbReference type="Proteomes" id="UP000276215">
    <property type="component" value="Unassembled WGS sequence"/>
</dbReference>
<gene>
    <name evidence="2" type="ORF">L873DRAFT_1822600</name>
</gene>
<dbReference type="AlphaFoldDB" id="A0A3N4ITM9"/>
<protein>
    <submittedName>
        <fullName evidence="2">Uncharacterized protein</fullName>
    </submittedName>
</protein>
<reference evidence="2 3" key="1">
    <citation type="journal article" date="2018" name="Nat. Ecol. Evol.">
        <title>Pezizomycetes genomes reveal the molecular basis of ectomycorrhizal truffle lifestyle.</title>
        <authorList>
            <person name="Murat C."/>
            <person name="Payen T."/>
            <person name="Noel B."/>
            <person name="Kuo A."/>
            <person name="Morin E."/>
            <person name="Chen J."/>
            <person name="Kohler A."/>
            <person name="Krizsan K."/>
            <person name="Balestrini R."/>
            <person name="Da Silva C."/>
            <person name="Montanini B."/>
            <person name="Hainaut M."/>
            <person name="Levati E."/>
            <person name="Barry K.W."/>
            <person name="Belfiori B."/>
            <person name="Cichocki N."/>
            <person name="Clum A."/>
            <person name="Dockter R.B."/>
            <person name="Fauchery L."/>
            <person name="Guy J."/>
            <person name="Iotti M."/>
            <person name="Le Tacon F."/>
            <person name="Lindquist E.A."/>
            <person name="Lipzen A."/>
            <person name="Malagnac F."/>
            <person name="Mello A."/>
            <person name="Molinier V."/>
            <person name="Miyauchi S."/>
            <person name="Poulain J."/>
            <person name="Riccioni C."/>
            <person name="Rubini A."/>
            <person name="Sitrit Y."/>
            <person name="Splivallo R."/>
            <person name="Traeger S."/>
            <person name="Wang M."/>
            <person name="Zifcakova L."/>
            <person name="Wipf D."/>
            <person name="Zambonelli A."/>
            <person name="Paolocci F."/>
            <person name="Nowrousian M."/>
            <person name="Ottonello S."/>
            <person name="Baldrian P."/>
            <person name="Spatafora J.W."/>
            <person name="Henrissat B."/>
            <person name="Nagy L.G."/>
            <person name="Aury J.M."/>
            <person name="Wincker P."/>
            <person name="Grigoriev I.V."/>
            <person name="Bonfante P."/>
            <person name="Martin F.M."/>
        </authorList>
    </citation>
    <scope>NUCLEOTIDE SEQUENCE [LARGE SCALE GENOMIC DNA]</scope>
    <source>
        <strain evidence="2 3">120613-1</strain>
    </source>
</reference>
<feature type="region of interest" description="Disordered" evidence="1">
    <location>
        <begin position="67"/>
        <end position="103"/>
    </location>
</feature>
<dbReference type="EMBL" id="ML120569">
    <property type="protein sequence ID" value="RPA89542.1"/>
    <property type="molecule type" value="Genomic_DNA"/>
</dbReference>
<feature type="non-terminal residue" evidence="2">
    <location>
        <position position="151"/>
    </location>
</feature>
<name>A0A3N4ITM9_9PEZI</name>
<sequence>MFKYICRPAFKLTSTYLHCSKVHYLCKVISTSSVHNGNHNTNHNVGHCHNSNIGGIGSKLHSASFTTSKAFSKQPKDDANMNLKHNHLESGQNEKQGKEKDDLENFAKIMERQFELMDAERAKKSGKQNDEIDDILDSIYTVAYSEADSDS</sequence>
<proteinExistence type="predicted"/>